<dbReference type="Gene3D" id="3.30.420.40">
    <property type="match status" value="1"/>
</dbReference>
<keyword evidence="3" id="KW-0418">Kinase</keyword>
<evidence type="ECO:0000313" key="5">
    <source>
        <dbReference type="EMBL" id="KAA5547109.1"/>
    </source>
</evidence>
<dbReference type="InterPro" id="IPR000890">
    <property type="entry name" value="Aliphatic_acid_kin_short-chain"/>
</dbReference>
<dbReference type="RefSeq" id="WP_150074217.1">
    <property type="nucleotide sequence ID" value="NZ_VWOX01000001.1"/>
</dbReference>
<dbReference type="EMBL" id="VWOX01000001">
    <property type="protein sequence ID" value="KAA5547109.1"/>
    <property type="molecule type" value="Genomic_DNA"/>
</dbReference>
<dbReference type="GO" id="GO:0005524">
    <property type="term" value="F:ATP binding"/>
    <property type="evidence" value="ECO:0007669"/>
    <property type="project" value="UniProtKB-KW"/>
</dbReference>
<comment type="caution">
    <text evidence="5">The sequence shown here is derived from an EMBL/GenBank/DDBJ whole genome shotgun (WGS) entry which is preliminary data.</text>
</comment>
<name>A0A5M6DLK0_9BACT</name>
<gene>
    <name evidence="5" type="ORF">FYK55_01445</name>
</gene>
<sequence length="100" mass="10710">MRDGHSVDEVDDLLNRQSGLLGVSGISDDTRDVLPAMHDGNAEAKLAIEIYGERVRQAIGASIATLGGVDAVFDVGRAGQRVARISQAFDWRAGMLRHPP</sequence>
<dbReference type="PANTHER" id="PTHR21060:SF15">
    <property type="entry name" value="ACETATE KINASE-RELATED"/>
    <property type="match status" value="1"/>
</dbReference>
<protein>
    <submittedName>
        <fullName evidence="5">Uncharacterized protein</fullName>
    </submittedName>
</protein>
<dbReference type="PANTHER" id="PTHR21060">
    <property type="entry name" value="ACETATE KINASE"/>
    <property type="match status" value="1"/>
</dbReference>
<organism evidence="5 6">
    <name type="scientific">Roseiconus nitratireducens</name>
    <dbReference type="NCBI Taxonomy" id="2605748"/>
    <lineage>
        <taxon>Bacteria</taxon>
        <taxon>Pseudomonadati</taxon>
        <taxon>Planctomycetota</taxon>
        <taxon>Planctomycetia</taxon>
        <taxon>Pirellulales</taxon>
        <taxon>Pirellulaceae</taxon>
        <taxon>Roseiconus</taxon>
    </lineage>
</organism>
<evidence type="ECO:0000256" key="1">
    <source>
        <dbReference type="ARBA" id="ARBA00022679"/>
    </source>
</evidence>
<keyword evidence="2" id="KW-0547">Nucleotide-binding</keyword>
<proteinExistence type="predicted"/>
<dbReference type="SUPFAM" id="SSF53067">
    <property type="entry name" value="Actin-like ATPase domain"/>
    <property type="match status" value="1"/>
</dbReference>
<dbReference type="GO" id="GO:0006083">
    <property type="term" value="P:acetate metabolic process"/>
    <property type="evidence" value="ECO:0007669"/>
    <property type="project" value="TreeGrafter"/>
</dbReference>
<keyword evidence="6" id="KW-1185">Reference proteome</keyword>
<evidence type="ECO:0000256" key="3">
    <source>
        <dbReference type="ARBA" id="ARBA00022777"/>
    </source>
</evidence>
<dbReference type="AlphaFoldDB" id="A0A5M6DLK0"/>
<reference evidence="5 6" key="1">
    <citation type="submission" date="2019-08" db="EMBL/GenBank/DDBJ databases">
        <authorList>
            <person name="Dhanesh K."/>
            <person name="Kumar G."/>
            <person name="Sasikala C."/>
            <person name="Venkata Ramana C."/>
        </authorList>
    </citation>
    <scope>NUCLEOTIDE SEQUENCE [LARGE SCALE GENOMIC DNA]</scope>
    <source>
        <strain evidence="5 6">JC645</strain>
    </source>
</reference>
<keyword evidence="1" id="KW-0808">Transferase</keyword>
<dbReference type="GO" id="GO:0008776">
    <property type="term" value="F:acetate kinase activity"/>
    <property type="evidence" value="ECO:0007669"/>
    <property type="project" value="TreeGrafter"/>
</dbReference>
<dbReference type="Proteomes" id="UP000324479">
    <property type="component" value="Unassembled WGS sequence"/>
</dbReference>
<dbReference type="Pfam" id="PF00871">
    <property type="entry name" value="Acetate_kinase"/>
    <property type="match status" value="1"/>
</dbReference>
<evidence type="ECO:0000256" key="4">
    <source>
        <dbReference type="ARBA" id="ARBA00022840"/>
    </source>
</evidence>
<evidence type="ECO:0000256" key="2">
    <source>
        <dbReference type="ARBA" id="ARBA00022741"/>
    </source>
</evidence>
<accession>A0A5M6DLK0</accession>
<evidence type="ECO:0000313" key="6">
    <source>
        <dbReference type="Proteomes" id="UP000324479"/>
    </source>
</evidence>
<dbReference type="InterPro" id="IPR043129">
    <property type="entry name" value="ATPase_NBD"/>
</dbReference>
<keyword evidence="4" id="KW-0067">ATP-binding</keyword>